<name>A0A139IP21_9PEZI</name>
<dbReference type="STRING" id="113226.A0A139IP21"/>
<dbReference type="Gene3D" id="1.10.150.240">
    <property type="entry name" value="Putative phosphatase, domain 2"/>
    <property type="match status" value="1"/>
</dbReference>
<dbReference type="EMBL" id="LFZO01000034">
    <property type="protein sequence ID" value="KXT16548.1"/>
    <property type="molecule type" value="Genomic_DNA"/>
</dbReference>
<dbReference type="FunFam" id="3.40.50.1000:FF:000131">
    <property type="entry name" value="HAD superfamily hydrolase, putative"/>
    <property type="match status" value="1"/>
</dbReference>
<accession>A0A139IP21</accession>
<keyword evidence="1" id="KW-0812">Transmembrane</keyword>
<dbReference type="NCBIfam" id="TIGR01509">
    <property type="entry name" value="HAD-SF-IA-v3"/>
    <property type="match status" value="1"/>
</dbReference>
<dbReference type="PANTHER" id="PTHR18901">
    <property type="entry name" value="2-DEOXYGLUCOSE-6-PHOSPHATE PHOSPHATASE 2"/>
    <property type="match status" value="1"/>
</dbReference>
<sequence>MAAQKDLPAVRACLFDMDGLLIDSEDKYTICTNRVLNEYGRPNLPWSIKAQLQGRPGPAAGKILHDWAQLPIPREEYMSKVAAWQRELFPECKPLPGVEDLLKTLHQTKGIEIALATSSHAGNFKLKTDHQKELFEVFREEQRVLGDDKRIPPGRGKPAPDIWLLALSTINDRLKREGKEEIKPEECLVFEDSVPGVESGRRAGMQVVWCPHPGLLKEYQGREERVLAGQMGEYKEQEQNKEQIGVMSHDGKTRHDGAPGEIGDGWGRLLQSLANFPYADYKINRFVVTQGIVTWCLGETMRSLTPNLLPIFAHYCGEPAHMDGRSRVLSKRFGERNRVQINYRQIFQSANNQAEGHASQHNGHVIKSTAHTYNNFYGQRRLGRDRALRVVLEVAAVCTIMGIPFLILQHSWQPNPSLGTTLASLACDSSVGRIHGLPQQNENPSATVLQELNGSLPTSPIIADSGYESRHNSPALQYQALSTTGSLLLDLLWDCYVPYDAGMRFGKWSTPISLLCASFSWIHTVWVVLWASGKRDRLDRILYYCWLIGREHKRQWKQLLDSEGIPDVL</sequence>
<keyword evidence="1" id="KW-0472">Membrane</keyword>
<dbReference type="Proteomes" id="UP000073492">
    <property type="component" value="Unassembled WGS sequence"/>
</dbReference>
<dbReference type="InterPro" id="IPR023198">
    <property type="entry name" value="PGP-like_dom2"/>
</dbReference>
<feature type="transmembrane region" description="Helical" evidence="1">
    <location>
        <begin position="512"/>
        <end position="531"/>
    </location>
</feature>
<dbReference type="PANTHER" id="PTHR18901:SF38">
    <property type="entry name" value="PSEUDOURIDINE-5'-PHOSPHATASE"/>
    <property type="match status" value="1"/>
</dbReference>
<dbReference type="AlphaFoldDB" id="A0A139IP21"/>
<dbReference type="FunFam" id="1.10.150.240:FF:000001">
    <property type="entry name" value="Haloacid dehalogenase-like hydrolase domain"/>
    <property type="match status" value="1"/>
</dbReference>
<dbReference type="SFLD" id="SFLDS00003">
    <property type="entry name" value="Haloacid_Dehalogenase"/>
    <property type="match status" value="1"/>
</dbReference>
<dbReference type="SFLD" id="SFLDG01129">
    <property type="entry name" value="C1.5:_HAD__Beta-PGM__Phosphata"/>
    <property type="match status" value="1"/>
</dbReference>
<keyword evidence="1" id="KW-1133">Transmembrane helix</keyword>
<evidence type="ECO:0000313" key="2">
    <source>
        <dbReference type="EMBL" id="KXT16548.1"/>
    </source>
</evidence>
<dbReference type="SUPFAM" id="SSF56784">
    <property type="entry name" value="HAD-like"/>
    <property type="match status" value="1"/>
</dbReference>
<proteinExistence type="predicted"/>
<dbReference type="InterPro" id="IPR006439">
    <property type="entry name" value="HAD-SF_hydro_IA"/>
</dbReference>
<protein>
    <submittedName>
        <fullName evidence="2">Uncharacterized protein</fullName>
    </submittedName>
</protein>
<evidence type="ECO:0000313" key="3">
    <source>
        <dbReference type="Proteomes" id="UP000073492"/>
    </source>
</evidence>
<reference evidence="2 3" key="1">
    <citation type="submission" date="2015-07" db="EMBL/GenBank/DDBJ databases">
        <title>Comparative genomics of the Sigatoka disease complex on banana suggests a link between parallel evolutionary changes in Pseudocercospora fijiensis and Pseudocercospora eumusae and increased virulence on the banana host.</title>
        <authorList>
            <person name="Chang T.-C."/>
            <person name="Salvucci A."/>
            <person name="Crous P.W."/>
            <person name="Stergiopoulos I."/>
        </authorList>
    </citation>
    <scope>NUCLEOTIDE SEQUENCE [LARGE SCALE GENOMIC DNA]</scope>
    <source>
        <strain evidence="2 3">CBS 116634</strain>
    </source>
</reference>
<dbReference type="InterPro" id="IPR036412">
    <property type="entry name" value="HAD-like_sf"/>
</dbReference>
<organism evidence="2 3">
    <name type="scientific">Pseudocercospora musae</name>
    <dbReference type="NCBI Taxonomy" id="113226"/>
    <lineage>
        <taxon>Eukaryota</taxon>
        <taxon>Fungi</taxon>
        <taxon>Dikarya</taxon>
        <taxon>Ascomycota</taxon>
        <taxon>Pezizomycotina</taxon>
        <taxon>Dothideomycetes</taxon>
        <taxon>Dothideomycetidae</taxon>
        <taxon>Mycosphaerellales</taxon>
        <taxon>Mycosphaerellaceae</taxon>
        <taxon>Pseudocercospora</taxon>
    </lineage>
</organism>
<comment type="caution">
    <text evidence="2">The sequence shown here is derived from an EMBL/GenBank/DDBJ whole genome shotgun (WGS) entry which is preliminary data.</text>
</comment>
<feature type="transmembrane region" description="Helical" evidence="1">
    <location>
        <begin position="390"/>
        <end position="408"/>
    </location>
</feature>
<keyword evidence="3" id="KW-1185">Reference proteome</keyword>
<dbReference type="OrthoDB" id="40579at2759"/>
<evidence type="ECO:0000256" key="1">
    <source>
        <dbReference type="SAM" id="Phobius"/>
    </source>
</evidence>
<gene>
    <name evidence="2" type="ORF">AC579_6310</name>
</gene>
<dbReference type="InterPro" id="IPR023214">
    <property type="entry name" value="HAD_sf"/>
</dbReference>
<dbReference type="Gene3D" id="3.40.50.1000">
    <property type="entry name" value="HAD superfamily/HAD-like"/>
    <property type="match status" value="1"/>
</dbReference>
<dbReference type="Pfam" id="PF00702">
    <property type="entry name" value="Hydrolase"/>
    <property type="match status" value="1"/>
</dbReference>
<dbReference type="GO" id="GO:0016791">
    <property type="term" value="F:phosphatase activity"/>
    <property type="evidence" value="ECO:0007669"/>
    <property type="project" value="TreeGrafter"/>
</dbReference>